<dbReference type="EMBL" id="PZHR01000088">
    <property type="protein sequence ID" value="PTK57809.1"/>
    <property type="molecule type" value="Genomic_DNA"/>
</dbReference>
<name>A0A2T4S804_9STAP</name>
<dbReference type="SUPFAM" id="SSF51658">
    <property type="entry name" value="Xylose isomerase-like"/>
    <property type="match status" value="1"/>
</dbReference>
<sequence>NEEEAAKKLNQFVSYIHLKNVKKQYGNLLATSLEKGAINWKKVLDILPKDVPIAIEYPSNNVEEILDDKKALEEA</sequence>
<dbReference type="GO" id="GO:0016853">
    <property type="term" value="F:isomerase activity"/>
    <property type="evidence" value="ECO:0007669"/>
    <property type="project" value="UniProtKB-KW"/>
</dbReference>
<proteinExistence type="predicted"/>
<evidence type="ECO:0000313" key="2">
    <source>
        <dbReference type="Proteomes" id="UP000240400"/>
    </source>
</evidence>
<comment type="caution">
    <text evidence="1">The sequence shown here is derived from an EMBL/GenBank/DDBJ whole genome shotgun (WGS) entry which is preliminary data.</text>
</comment>
<gene>
    <name evidence="1" type="ORF">BUZ61_11740</name>
</gene>
<dbReference type="Gene3D" id="3.20.20.150">
    <property type="entry name" value="Divalent-metal-dependent TIM barrel enzymes"/>
    <property type="match status" value="1"/>
</dbReference>
<organism evidence="1 2">
    <name type="scientific">Staphylococcus nepalensis</name>
    <dbReference type="NCBI Taxonomy" id="214473"/>
    <lineage>
        <taxon>Bacteria</taxon>
        <taxon>Bacillati</taxon>
        <taxon>Bacillota</taxon>
        <taxon>Bacilli</taxon>
        <taxon>Bacillales</taxon>
        <taxon>Staphylococcaceae</taxon>
        <taxon>Staphylococcus</taxon>
    </lineage>
</organism>
<reference evidence="1 2" key="1">
    <citation type="journal article" date="2016" name="Front. Microbiol.">
        <title>Comprehensive Phylogenetic Analysis of Bovine Non-aureus Staphylococci Species Based on Whole-Genome Sequencing.</title>
        <authorList>
            <person name="Naushad S."/>
            <person name="Barkema H.W."/>
            <person name="Luby C."/>
            <person name="Condas L.A."/>
            <person name="Nobrega D.B."/>
            <person name="Carson D.A."/>
            <person name="De Buck J."/>
        </authorList>
    </citation>
    <scope>NUCLEOTIDE SEQUENCE [LARGE SCALE GENOMIC DNA]</scope>
    <source>
        <strain evidence="1 2">SNUC 4337</strain>
    </source>
</reference>
<accession>A0A2T4S804</accession>
<feature type="non-terminal residue" evidence="1">
    <location>
        <position position="1"/>
    </location>
</feature>
<dbReference type="InterPro" id="IPR036237">
    <property type="entry name" value="Xyl_isomerase-like_sf"/>
</dbReference>
<dbReference type="AlphaFoldDB" id="A0A2T4S804"/>
<keyword evidence="1" id="KW-0413">Isomerase</keyword>
<protein>
    <submittedName>
        <fullName evidence="1">Sugar phosphate isomerase</fullName>
    </submittedName>
</protein>
<dbReference type="Proteomes" id="UP000240400">
    <property type="component" value="Unassembled WGS sequence"/>
</dbReference>
<evidence type="ECO:0000313" key="1">
    <source>
        <dbReference type="EMBL" id="PTK57809.1"/>
    </source>
</evidence>